<reference evidence="2 3" key="1">
    <citation type="submission" date="2019-02" db="EMBL/GenBank/DDBJ databases">
        <title>Deep-cultivation of Planctomycetes and their phenomic and genomic characterization uncovers novel biology.</title>
        <authorList>
            <person name="Wiegand S."/>
            <person name="Jogler M."/>
            <person name="Boedeker C."/>
            <person name="Pinto D."/>
            <person name="Vollmers J."/>
            <person name="Rivas-Marin E."/>
            <person name="Kohn T."/>
            <person name="Peeters S.H."/>
            <person name="Heuer A."/>
            <person name="Rast P."/>
            <person name="Oberbeckmann S."/>
            <person name="Bunk B."/>
            <person name="Jeske O."/>
            <person name="Meyerdierks A."/>
            <person name="Storesund J.E."/>
            <person name="Kallscheuer N."/>
            <person name="Luecker S."/>
            <person name="Lage O.M."/>
            <person name="Pohl T."/>
            <person name="Merkel B.J."/>
            <person name="Hornburger P."/>
            <person name="Mueller R.-W."/>
            <person name="Bruemmer F."/>
            <person name="Labrenz M."/>
            <person name="Spormann A.M."/>
            <person name="Op Den Camp H."/>
            <person name="Overmann J."/>
            <person name="Amann R."/>
            <person name="Jetten M.S.M."/>
            <person name="Mascher T."/>
            <person name="Medema M.H."/>
            <person name="Devos D.P."/>
            <person name="Kaster A.-K."/>
            <person name="Ovreas L."/>
            <person name="Rohde M."/>
            <person name="Galperin M.Y."/>
            <person name="Jogler C."/>
        </authorList>
    </citation>
    <scope>NUCLEOTIDE SEQUENCE [LARGE SCALE GENOMIC DNA]</scope>
    <source>
        <strain evidence="2 3">Pla111</strain>
    </source>
</reference>
<evidence type="ECO:0000313" key="3">
    <source>
        <dbReference type="Proteomes" id="UP000318995"/>
    </source>
</evidence>
<evidence type="ECO:0000256" key="1">
    <source>
        <dbReference type="SAM" id="SignalP"/>
    </source>
</evidence>
<dbReference type="PROSITE" id="PS51318">
    <property type="entry name" value="TAT"/>
    <property type="match status" value="1"/>
</dbReference>
<name>A0A5C5WFE3_9BACT</name>
<keyword evidence="3" id="KW-1185">Reference proteome</keyword>
<comment type="caution">
    <text evidence="2">The sequence shown here is derived from an EMBL/GenBank/DDBJ whole genome shotgun (WGS) entry which is preliminary data.</text>
</comment>
<evidence type="ECO:0008006" key="4">
    <source>
        <dbReference type="Google" id="ProtNLM"/>
    </source>
</evidence>
<proteinExistence type="predicted"/>
<dbReference type="RefSeq" id="WP_146571127.1">
    <property type="nucleotide sequence ID" value="NZ_SJPH01000001.1"/>
</dbReference>
<gene>
    <name evidence="2" type="ORF">Pla111_05740</name>
</gene>
<dbReference type="InterPro" id="IPR006311">
    <property type="entry name" value="TAT_signal"/>
</dbReference>
<keyword evidence="1" id="KW-0732">Signal</keyword>
<dbReference type="AlphaFoldDB" id="A0A5C5WFE3"/>
<dbReference type="OrthoDB" id="249876at2"/>
<evidence type="ECO:0000313" key="2">
    <source>
        <dbReference type="EMBL" id="TWT48799.1"/>
    </source>
</evidence>
<feature type="signal peptide" evidence="1">
    <location>
        <begin position="1"/>
        <end position="33"/>
    </location>
</feature>
<feature type="chain" id="PRO_5023004666" description="DUF1570 domain-containing protein" evidence="1">
    <location>
        <begin position="34"/>
        <end position="288"/>
    </location>
</feature>
<dbReference type="EMBL" id="SJPH01000001">
    <property type="protein sequence ID" value="TWT48799.1"/>
    <property type="molecule type" value="Genomic_DNA"/>
</dbReference>
<sequence length="288" mass="31982" precursor="true">MATERSAAMIARRRFLWLAGAALAGSTHGVAQAAASAAVRAGAEGLFRVEAAKVPPEELRRVFAKANLGELQQELLRVLNVPPPGAPIRLVIGADATAHRKTVSQLRVATPYRRALYVRDRGQAVVLSYLHDELALDLRHEGTHALLHADQPALPLWLDEGIASYFQEPAPLRPAGGIHHDPLLRDLRGGRMTTLAELEQRSGLSDLTARDYRFAWAWTHYLLHGPHAATRTLWCRLEAGRRRQAIEPLALTLPREIPQPEAALRRHFLQEWPQRLEQAARFSSVRAG</sequence>
<accession>A0A5C5WFE3</accession>
<protein>
    <recommendedName>
        <fullName evidence="4">DUF1570 domain-containing protein</fullName>
    </recommendedName>
</protein>
<organism evidence="2 3">
    <name type="scientific">Botrimarina hoheduenensis</name>
    <dbReference type="NCBI Taxonomy" id="2528000"/>
    <lineage>
        <taxon>Bacteria</taxon>
        <taxon>Pseudomonadati</taxon>
        <taxon>Planctomycetota</taxon>
        <taxon>Planctomycetia</taxon>
        <taxon>Pirellulales</taxon>
        <taxon>Lacipirellulaceae</taxon>
        <taxon>Botrimarina</taxon>
    </lineage>
</organism>
<dbReference type="Proteomes" id="UP000318995">
    <property type="component" value="Unassembled WGS sequence"/>
</dbReference>